<feature type="transmembrane region" description="Helical" evidence="6">
    <location>
        <begin position="249"/>
        <end position="274"/>
    </location>
</feature>
<keyword evidence="5 6" id="KW-0472">Membrane</keyword>
<organism evidence="8 9">
    <name type="scientific">Carnegiea gigantea</name>
    <dbReference type="NCBI Taxonomy" id="171969"/>
    <lineage>
        <taxon>Eukaryota</taxon>
        <taxon>Viridiplantae</taxon>
        <taxon>Streptophyta</taxon>
        <taxon>Embryophyta</taxon>
        <taxon>Tracheophyta</taxon>
        <taxon>Spermatophyta</taxon>
        <taxon>Magnoliopsida</taxon>
        <taxon>eudicotyledons</taxon>
        <taxon>Gunneridae</taxon>
        <taxon>Pentapetalae</taxon>
        <taxon>Caryophyllales</taxon>
        <taxon>Cactineae</taxon>
        <taxon>Cactaceae</taxon>
        <taxon>Cactoideae</taxon>
        <taxon>Echinocereeae</taxon>
        <taxon>Carnegiea</taxon>
    </lineage>
</organism>
<sequence length="329" mass="35793">MDNMPGMTPPPPPTQMMNHTMQMDHQTGMGHDDPQSMMGFSHMTFFWGKNSEILFSGWPGTRTGMYVLALVFVFLLSFILEGLSCRLRNPKTNGLARTLLHGIRVGLAYLVMLALMSFNGGVLIVAIVGHVLGYFVFDSGLVFKSPQGPCHNSMGGMPMMTPAPSSSSSSSSSMDGHDMNNTMMPHHHMKMVMHMTFYWGNNAEILFSGWPGAGHGGMYALSLLVVFLLAAFVEWISRSKFIKPGSNDVVSGLLLTLLHALRMGIAYLLMLAVMSFNGGVFIAAVAGHALGFLVFGTKVVFGSGQNRSDDPSLPPYRKHNNPDLPPLSC</sequence>
<feature type="transmembrane region" description="Helical" evidence="6">
    <location>
        <begin position="280"/>
        <end position="301"/>
    </location>
</feature>
<feature type="transmembrane region" description="Helical" evidence="6">
    <location>
        <begin position="64"/>
        <end position="85"/>
    </location>
</feature>
<evidence type="ECO:0000256" key="1">
    <source>
        <dbReference type="ARBA" id="ARBA00006921"/>
    </source>
</evidence>
<feature type="region of interest" description="Disordered" evidence="7">
    <location>
        <begin position="306"/>
        <end position="329"/>
    </location>
</feature>
<comment type="caution">
    <text evidence="8">The sequence shown here is derived from an EMBL/GenBank/DDBJ whole genome shotgun (WGS) entry which is preliminary data.</text>
</comment>
<comment type="caution">
    <text evidence="6">Lacks conserved residue(s) required for the propagation of feature annotation.</text>
</comment>
<keyword evidence="2 6" id="KW-0812">Transmembrane</keyword>
<keyword evidence="3 6" id="KW-0187">Copper transport</keyword>
<feature type="transmembrane region" description="Helical" evidence="6">
    <location>
        <begin position="106"/>
        <end position="137"/>
    </location>
</feature>
<keyword evidence="6" id="KW-0406">Ion transport</keyword>
<evidence type="ECO:0000256" key="6">
    <source>
        <dbReference type="RuleBase" id="RU367022"/>
    </source>
</evidence>
<feature type="transmembrane region" description="Helical" evidence="6">
    <location>
        <begin position="216"/>
        <end position="237"/>
    </location>
</feature>
<evidence type="ECO:0000256" key="7">
    <source>
        <dbReference type="SAM" id="MobiDB-lite"/>
    </source>
</evidence>
<name>A0A9Q1L215_9CARY</name>
<evidence type="ECO:0000256" key="4">
    <source>
        <dbReference type="ARBA" id="ARBA00022989"/>
    </source>
</evidence>
<keyword evidence="9" id="KW-1185">Reference proteome</keyword>
<keyword evidence="4 6" id="KW-1133">Transmembrane helix</keyword>
<evidence type="ECO:0000256" key="3">
    <source>
        <dbReference type="ARBA" id="ARBA00022796"/>
    </source>
</evidence>
<keyword evidence="6" id="KW-0186">Copper</keyword>
<dbReference type="InterPro" id="IPR007274">
    <property type="entry name" value="Cop_transporter"/>
</dbReference>
<dbReference type="GO" id="GO:0005375">
    <property type="term" value="F:copper ion transmembrane transporter activity"/>
    <property type="evidence" value="ECO:0007669"/>
    <property type="project" value="UniProtKB-UniRule"/>
</dbReference>
<proteinExistence type="inferred from homology"/>
<evidence type="ECO:0000256" key="2">
    <source>
        <dbReference type="ARBA" id="ARBA00022692"/>
    </source>
</evidence>
<accession>A0A9Q1L215</accession>
<evidence type="ECO:0000313" key="9">
    <source>
        <dbReference type="Proteomes" id="UP001153076"/>
    </source>
</evidence>
<dbReference type="OrthoDB" id="73901at2759"/>
<protein>
    <recommendedName>
        <fullName evidence="6">Copper transport protein</fullName>
    </recommendedName>
</protein>
<evidence type="ECO:0000313" key="8">
    <source>
        <dbReference type="EMBL" id="KAJ8452642.1"/>
    </source>
</evidence>
<dbReference type="EMBL" id="JAKOGI010000003">
    <property type="protein sequence ID" value="KAJ8452642.1"/>
    <property type="molecule type" value="Genomic_DNA"/>
</dbReference>
<reference evidence="8" key="1">
    <citation type="submission" date="2022-04" db="EMBL/GenBank/DDBJ databases">
        <title>Carnegiea gigantea Genome sequencing and assembly v2.</title>
        <authorList>
            <person name="Copetti D."/>
            <person name="Sanderson M.J."/>
            <person name="Burquez A."/>
            <person name="Wojciechowski M.F."/>
        </authorList>
    </citation>
    <scope>NUCLEOTIDE SEQUENCE</scope>
    <source>
        <strain evidence="8">SGP5-SGP5p</strain>
        <tissue evidence="8">Aerial part</tissue>
    </source>
</reference>
<evidence type="ECO:0000256" key="5">
    <source>
        <dbReference type="ARBA" id="ARBA00023136"/>
    </source>
</evidence>
<comment type="subcellular location">
    <subcellularLocation>
        <location evidence="6">Membrane</location>
        <topology evidence="6">Multi-pass membrane protein</topology>
    </subcellularLocation>
</comment>
<dbReference type="Proteomes" id="UP001153076">
    <property type="component" value="Unassembled WGS sequence"/>
</dbReference>
<keyword evidence="6" id="KW-0813">Transport</keyword>
<dbReference type="GO" id="GO:0005886">
    <property type="term" value="C:plasma membrane"/>
    <property type="evidence" value="ECO:0007669"/>
    <property type="project" value="TreeGrafter"/>
</dbReference>
<dbReference type="AlphaFoldDB" id="A0A9Q1L215"/>
<dbReference type="PANTHER" id="PTHR12483">
    <property type="entry name" value="SOLUTE CARRIER FAMILY 31 COPPER TRANSPORTERS"/>
    <property type="match status" value="1"/>
</dbReference>
<dbReference type="Pfam" id="PF04145">
    <property type="entry name" value="Ctr"/>
    <property type="match status" value="3"/>
</dbReference>
<gene>
    <name evidence="8" type="ORF">Cgig2_004978</name>
</gene>
<comment type="similarity">
    <text evidence="1 6">Belongs to the copper transporter (Ctr) (TC 1.A.56) family. SLC31A subfamily.</text>
</comment>
<dbReference type="PANTHER" id="PTHR12483:SF24">
    <property type="entry name" value="COPPER TRANSPORTER 2-RELATED"/>
    <property type="match status" value="1"/>
</dbReference>